<organism evidence="3 4">
    <name type="scientific">Rhodovulum steppense</name>
    <dbReference type="NCBI Taxonomy" id="540251"/>
    <lineage>
        <taxon>Bacteria</taxon>
        <taxon>Pseudomonadati</taxon>
        <taxon>Pseudomonadota</taxon>
        <taxon>Alphaproteobacteria</taxon>
        <taxon>Rhodobacterales</taxon>
        <taxon>Paracoccaceae</taxon>
        <taxon>Rhodovulum</taxon>
    </lineage>
</organism>
<dbReference type="Gene3D" id="1.10.101.10">
    <property type="entry name" value="PGBD-like superfamily/PGBD"/>
    <property type="match status" value="1"/>
</dbReference>
<feature type="domain" description="Peptidoglycan binding-like" evidence="2">
    <location>
        <begin position="408"/>
        <end position="441"/>
    </location>
</feature>
<evidence type="ECO:0000313" key="4">
    <source>
        <dbReference type="Proteomes" id="UP000295277"/>
    </source>
</evidence>
<dbReference type="EMBL" id="SLVM01000009">
    <property type="protein sequence ID" value="TCM85045.1"/>
    <property type="molecule type" value="Genomic_DNA"/>
</dbReference>
<dbReference type="InterPro" id="IPR036365">
    <property type="entry name" value="PGBD-like_sf"/>
</dbReference>
<keyword evidence="1" id="KW-0732">Signal</keyword>
<keyword evidence="4" id="KW-1185">Reference proteome</keyword>
<gene>
    <name evidence="3" type="ORF">EV216_109130</name>
</gene>
<reference evidence="3 4" key="1">
    <citation type="submission" date="2019-03" db="EMBL/GenBank/DDBJ databases">
        <title>Genomic Encyclopedia of Type Strains, Phase IV (KMG-IV): sequencing the most valuable type-strain genomes for metagenomic binning, comparative biology and taxonomic classification.</title>
        <authorList>
            <person name="Goeker M."/>
        </authorList>
    </citation>
    <scope>NUCLEOTIDE SEQUENCE [LARGE SCALE GENOMIC DNA]</scope>
    <source>
        <strain evidence="3 4">DSM 21153</strain>
    </source>
</reference>
<name>A0A4R1YV98_9RHOB</name>
<evidence type="ECO:0000256" key="1">
    <source>
        <dbReference type="SAM" id="SignalP"/>
    </source>
</evidence>
<comment type="caution">
    <text evidence="3">The sequence shown here is derived from an EMBL/GenBank/DDBJ whole genome shotgun (WGS) entry which is preliminary data.</text>
</comment>
<accession>A0A4R1YV98</accession>
<sequence length="471" mass="49735">MPFRSLITLALALVLAAPAAAQDVQPEAEADAVFSLRNVESMAFDPARAGLFAIADGRLMHWSLFPLELRASLELDTLASDLAISPAGNLFVAGQRWNRESLMLLGGSILAFPIAPGEGIEDWFRLYQVADNAAGISQFSSVAFDASGMAHFGSPVAFSILSVPDDFSDVAPGTERRTFDLRCGASAQLSILEDEGQIYYVSSTIEGAALEFGRLAGPEEKPGHVECFRVANIYAQKTPVTTFFSVRHALIERPPAKEGGPPWRGVLALDPNIGRLYFFEIIIAAGEVLISRALSSEIGLDALDGAAAEGRTGAFGLLAASGDGAEILVSGTSMRRVLRFGVDDDGRLRARGGIELAAPVQGIEISPDGGYAALVTGENRFGAERVLTVLRAPAALPEGAGLPAGFHSVRLLQEELNAAGFDAGRVDGIAGPRTLEAVKAYLAATAERAPDADTDRLRAVIRGVFPRFAAE</sequence>
<dbReference type="RefSeq" id="WP_165899196.1">
    <property type="nucleotide sequence ID" value="NZ_SLVM01000009.1"/>
</dbReference>
<evidence type="ECO:0000259" key="2">
    <source>
        <dbReference type="Pfam" id="PF01471"/>
    </source>
</evidence>
<dbReference type="Proteomes" id="UP000295277">
    <property type="component" value="Unassembled WGS sequence"/>
</dbReference>
<dbReference type="InterPro" id="IPR002477">
    <property type="entry name" value="Peptidoglycan-bd-like"/>
</dbReference>
<dbReference type="AlphaFoldDB" id="A0A4R1YV98"/>
<dbReference type="SUPFAM" id="SSF47090">
    <property type="entry name" value="PGBD-like"/>
    <property type="match status" value="1"/>
</dbReference>
<dbReference type="InterPro" id="IPR036366">
    <property type="entry name" value="PGBDSf"/>
</dbReference>
<proteinExistence type="predicted"/>
<feature type="chain" id="PRO_5020451549" evidence="1">
    <location>
        <begin position="22"/>
        <end position="471"/>
    </location>
</feature>
<dbReference type="SUPFAM" id="SSF63829">
    <property type="entry name" value="Calcium-dependent phosphotriesterase"/>
    <property type="match status" value="1"/>
</dbReference>
<protein>
    <submittedName>
        <fullName evidence="3">Putative peptidoglycan binding protein</fullName>
    </submittedName>
</protein>
<evidence type="ECO:0000313" key="3">
    <source>
        <dbReference type="EMBL" id="TCM85045.1"/>
    </source>
</evidence>
<feature type="signal peptide" evidence="1">
    <location>
        <begin position="1"/>
        <end position="21"/>
    </location>
</feature>
<dbReference type="Pfam" id="PF01471">
    <property type="entry name" value="PG_binding_1"/>
    <property type="match status" value="1"/>
</dbReference>